<dbReference type="EMBL" id="JACXAD010000016">
    <property type="protein sequence ID" value="MBD2769075.1"/>
    <property type="molecule type" value="Genomic_DNA"/>
</dbReference>
<evidence type="ECO:0000259" key="1">
    <source>
        <dbReference type="SMART" id="SM01321"/>
    </source>
</evidence>
<protein>
    <submittedName>
        <fullName evidence="2">Transposase</fullName>
    </submittedName>
</protein>
<name>A0A927GK42_9BACT</name>
<dbReference type="Gene3D" id="3.30.70.1290">
    <property type="entry name" value="Transposase IS200-like"/>
    <property type="match status" value="1"/>
</dbReference>
<sequence length="184" mass="20572">MAPGITSFLTFRLHGTIPAATGRVLKAELRQAQEAGDDHQRIQKQFFAKFDAVLDQAPIGPAYFDHERIAEVLAGEIMMLEETGFVVHGFAILPNHAHLVLHLPASSPLAFAKAIDLLHLRSATNCRRLVRPKLPPEAQFWEVGWFEYSVQDEAELTRVLAYVRGNARQAGLAARFQAWPYVSE</sequence>
<dbReference type="Proteomes" id="UP000612233">
    <property type="component" value="Unassembled WGS sequence"/>
</dbReference>
<dbReference type="SUPFAM" id="SSF143422">
    <property type="entry name" value="Transposase IS200-like"/>
    <property type="match status" value="1"/>
</dbReference>
<dbReference type="AlphaFoldDB" id="A0A927GK42"/>
<dbReference type="SMART" id="SM01321">
    <property type="entry name" value="Y1_Tnp"/>
    <property type="match status" value="1"/>
</dbReference>
<evidence type="ECO:0000313" key="3">
    <source>
        <dbReference type="Proteomes" id="UP000612233"/>
    </source>
</evidence>
<dbReference type="GO" id="GO:0006313">
    <property type="term" value="P:DNA transposition"/>
    <property type="evidence" value="ECO:0007669"/>
    <property type="project" value="InterPro"/>
</dbReference>
<dbReference type="RefSeq" id="WP_191005887.1">
    <property type="nucleotide sequence ID" value="NZ_JACXAD010000016.1"/>
</dbReference>
<evidence type="ECO:0000313" key="2">
    <source>
        <dbReference type="EMBL" id="MBD2769075.1"/>
    </source>
</evidence>
<accession>A0A927GK42</accession>
<dbReference type="GO" id="GO:0003677">
    <property type="term" value="F:DNA binding"/>
    <property type="evidence" value="ECO:0007669"/>
    <property type="project" value="InterPro"/>
</dbReference>
<organism evidence="2 3">
    <name type="scientific">Hymenobacter montanus</name>
    <dbReference type="NCBI Taxonomy" id="2771359"/>
    <lineage>
        <taxon>Bacteria</taxon>
        <taxon>Pseudomonadati</taxon>
        <taxon>Bacteroidota</taxon>
        <taxon>Cytophagia</taxon>
        <taxon>Cytophagales</taxon>
        <taxon>Hymenobacteraceae</taxon>
        <taxon>Hymenobacter</taxon>
    </lineage>
</organism>
<dbReference type="GO" id="GO:0004803">
    <property type="term" value="F:transposase activity"/>
    <property type="evidence" value="ECO:0007669"/>
    <property type="project" value="InterPro"/>
</dbReference>
<keyword evidence="3" id="KW-1185">Reference proteome</keyword>
<gene>
    <name evidence="2" type="ORF">IC235_14370</name>
</gene>
<feature type="domain" description="Transposase IS200-like" evidence="1">
    <location>
        <begin position="2"/>
        <end position="166"/>
    </location>
</feature>
<dbReference type="InterPro" id="IPR002686">
    <property type="entry name" value="Transposase_17"/>
</dbReference>
<comment type="caution">
    <text evidence="2">The sequence shown here is derived from an EMBL/GenBank/DDBJ whole genome shotgun (WGS) entry which is preliminary data.</text>
</comment>
<reference evidence="2" key="1">
    <citation type="submission" date="2020-09" db="EMBL/GenBank/DDBJ databases">
        <authorList>
            <person name="Kim M.K."/>
        </authorList>
    </citation>
    <scope>NUCLEOTIDE SEQUENCE</scope>
    <source>
        <strain evidence="2">BT664</strain>
    </source>
</reference>
<proteinExistence type="predicted"/>
<dbReference type="InterPro" id="IPR036515">
    <property type="entry name" value="Transposase_17_sf"/>
</dbReference>